<dbReference type="PANTHER" id="PTHR46586:SF3">
    <property type="entry name" value="ANKYRIN REPEAT-CONTAINING PROTEIN"/>
    <property type="match status" value="1"/>
</dbReference>
<organism evidence="1 2">
    <name type="scientific">Apatococcus fuscideae</name>
    <dbReference type="NCBI Taxonomy" id="2026836"/>
    <lineage>
        <taxon>Eukaryota</taxon>
        <taxon>Viridiplantae</taxon>
        <taxon>Chlorophyta</taxon>
        <taxon>core chlorophytes</taxon>
        <taxon>Trebouxiophyceae</taxon>
        <taxon>Chlorellales</taxon>
        <taxon>Chlorellaceae</taxon>
        <taxon>Apatococcus</taxon>
    </lineage>
</organism>
<protein>
    <submittedName>
        <fullName evidence="1">Uncharacterized protein</fullName>
    </submittedName>
</protein>
<dbReference type="AlphaFoldDB" id="A0AAW1T9L5"/>
<dbReference type="PANTHER" id="PTHR46586">
    <property type="entry name" value="ANKYRIN REPEAT-CONTAINING PROTEIN"/>
    <property type="match status" value="1"/>
</dbReference>
<proteinExistence type="predicted"/>
<name>A0AAW1T9L5_9CHLO</name>
<gene>
    <name evidence="1" type="ORF">WJX84_005316</name>
</gene>
<dbReference type="InterPro" id="IPR052050">
    <property type="entry name" value="SecEffector_AnkRepeat"/>
</dbReference>
<dbReference type="Proteomes" id="UP001485043">
    <property type="component" value="Unassembled WGS sequence"/>
</dbReference>
<dbReference type="EMBL" id="JALJOV010000206">
    <property type="protein sequence ID" value="KAK9865913.1"/>
    <property type="molecule type" value="Genomic_DNA"/>
</dbReference>
<evidence type="ECO:0000313" key="2">
    <source>
        <dbReference type="Proteomes" id="UP001485043"/>
    </source>
</evidence>
<evidence type="ECO:0000313" key="1">
    <source>
        <dbReference type="EMBL" id="KAK9865913.1"/>
    </source>
</evidence>
<sequence>MAFKAAKAGHIHILRWVYHQGPAEDIFHRPFLFWGAAAHGHLHALKWLAAQSLACPFDDWSEEIAAGGGHLSILEWRRQQGPLLISPTSLAEHAVAGGHLHVLQFLEDLQPGVHTDATVARIETERQHMHVLEWILAQGTRSDLMEPIIGIIVKKAVTHGLIKPLEMLHQRGLLSRVPRPLLDVLAERADLPILQLLSPIMAAQGDIFHVLLRCLDCSTARGRYRLRYKEEDRSTTPQQDLHHCQAAAWLVSLFDSFTSSQQDQLHQAAAWAHSIVPVQLASQGVRPVIKWGSAMHAQAAAEGDVHLLKWMLTHCDDDAFGDTHLVKYALTQRPATCWWTRVDNRCRSSRVLLLVHGYGWWVPSGLETYLRAREGQRLALYIVVQQQRRRPSPRSCLGDLPDILVKKIACCADVDFSWTFSI</sequence>
<keyword evidence="2" id="KW-1185">Reference proteome</keyword>
<accession>A0AAW1T9L5</accession>
<comment type="caution">
    <text evidence="1">The sequence shown here is derived from an EMBL/GenBank/DDBJ whole genome shotgun (WGS) entry which is preliminary data.</text>
</comment>
<reference evidence="1 2" key="1">
    <citation type="journal article" date="2024" name="Nat. Commun.">
        <title>Phylogenomics reveals the evolutionary origins of lichenization in chlorophyte algae.</title>
        <authorList>
            <person name="Puginier C."/>
            <person name="Libourel C."/>
            <person name="Otte J."/>
            <person name="Skaloud P."/>
            <person name="Haon M."/>
            <person name="Grisel S."/>
            <person name="Petersen M."/>
            <person name="Berrin J.G."/>
            <person name="Delaux P.M."/>
            <person name="Dal Grande F."/>
            <person name="Keller J."/>
        </authorList>
    </citation>
    <scope>NUCLEOTIDE SEQUENCE [LARGE SCALE GENOMIC DNA]</scope>
    <source>
        <strain evidence="1 2">SAG 2523</strain>
    </source>
</reference>